<sequence>MGQEDAEKDAAQLLQLLRDLRVDSGDVVVFDRACASMSMYGGAICVCAKFFGNTQWDHNGVVVRDPNYAPHSSGGGEKEPDDGSHSLYLMEATLTGVKMRPLVERLMRSKSYDIAVRKLQVHRSPDFLARTWEFAHAVMNSPYEDRPQMMFNAGVKVPTRLERERIFDALVSKKKELANLDSDLAHRLNMPEFERNALLQEREAVHDRYHALVEQLSLTERSIFENERIAQPHAKNKMFCSQLVAGMYQHLGLLLPYPSANSYLPKHFSSNDGGGYMKLQQDATFLPEISLRRHLQVNFEEQRRLAQEQEMRGPQTPEEINTIVRCLRRHQLFHTLSESELIRISRQFRRRTLTDGEVVFYQGTEGDFFYIIEQGECDVFVDYDHLQKTQEGDESDANPTSTSKKAPSTRPLQRRKTLSLPEFQDASSLAAVNERVHVATNGPGRAFGESALIYGTPRRATLRATVGASAPSSDGSSHDSPKHVVLWKLDKQTFRDVVEAHPASQHSMEEHLFLMKAIADHPLFSELDERAKALAVRKLFPLHVRAGTAIINQGDSGDYFYVIESGKCEISRKKPKWGDAAFVDRVIGKGASFGEAALLYNSRRGASVNALEDTKVWCMDRASFLTITRSGSAALLKLFRKVSSNKPKDTHETFATQSDLRRMLKAPKKLRKRWSLESGRQAPAQSAALPPKNAYERAMQLGFALLFHDASGVINFSQFAHFHITLGASNIEQLLPEAAFRIVKSLVPGSNNNAHGSTADQGSIKLSDLRRSVRKWIGVNDELGANEVEGYERLFDLQPLQQSGAEHSVTQDDLARAIGALSDLNDDESGDTSELQQAKDELKAFVAALKHDIDALRTVWHAAELQAGGVDDDANQGKKQLTFDSNLKSGWISAIRHNPTGGDWEYLQPSHENDDDDSPSEHDPEFSKKKVWAQLTSFSAAIAAGALARTATAPLERLKILMQVATPSPKPSAQAPYMSLPRGLINMVKLSGARSLYSGNLTHCLWVIPSLPTKFLLCDIYRNQLANLVSSDRNVSTNLATKSKIRADASNLLAGGLAGLTANCLFYPLDVVRGRLSVQQYYNADQQYRGIRDCFRTMHRTEGVRAFYRGFAPASVGVFAYIGCNYSMYEFLRPSFILYDTDSAIGQLGHPSIPGQILCATTASLTAQSIAYPFDVIRRRMQLQGSWHSQLTFPTYSSSWNCVAETMREEPKENRRWRFRALYRGVFVNSVKALPSAVISFLSYEKIREMQVKADSEYEA</sequence>
<dbReference type="eggNOG" id="KOG0752">
    <property type="taxonomic scope" value="Eukaryota"/>
</dbReference>
<dbReference type="InterPro" id="IPR014710">
    <property type="entry name" value="RmlC-like_jellyroll"/>
</dbReference>
<keyword evidence="4" id="KW-0677">Repeat</keyword>
<dbReference type="GO" id="GO:0004862">
    <property type="term" value="F:cAMP-dependent protein kinase inhibitor activity"/>
    <property type="evidence" value="ECO:0007669"/>
    <property type="project" value="TreeGrafter"/>
</dbReference>
<dbReference type="PANTHER" id="PTHR11635:SF152">
    <property type="entry name" value="CAMP-DEPENDENT PROTEIN KINASE TYPE I REGULATORY SUBUNIT-RELATED"/>
    <property type="match status" value="1"/>
</dbReference>
<dbReference type="OMA" id="ELMFMEA"/>
<organism evidence="9 10">
    <name type="scientific">Globisporangium ultimum (strain ATCC 200006 / CBS 805.95 / DAOM BR144)</name>
    <name type="common">Pythium ultimum</name>
    <dbReference type="NCBI Taxonomy" id="431595"/>
    <lineage>
        <taxon>Eukaryota</taxon>
        <taxon>Sar</taxon>
        <taxon>Stramenopiles</taxon>
        <taxon>Oomycota</taxon>
        <taxon>Peronosporomycetes</taxon>
        <taxon>Pythiales</taxon>
        <taxon>Pythiaceae</taxon>
        <taxon>Globisporangium</taxon>
    </lineage>
</organism>
<dbReference type="Pfam" id="PF00153">
    <property type="entry name" value="Mito_carr"/>
    <property type="match status" value="3"/>
</dbReference>
<feature type="region of interest" description="Disordered" evidence="7">
    <location>
        <begin position="390"/>
        <end position="417"/>
    </location>
</feature>
<dbReference type="eggNOG" id="KOG1113">
    <property type="taxonomic scope" value="Eukaryota"/>
</dbReference>
<keyword evidence="2" id="KW-0813">Transport</keyword>
<dbReference type="SMART" id="SM00100">
    <property type="entry name" value="cNMP"/>
    <property type="match status" value="2"/>
</dbReference>
<dbReference type="Gene3D" id="1.50.40.10">
    <property type="entry name" value="Mitochondrial carrier domain"/>
    <property type="match status" value="1"/>
</dbReference>
<evidence type="ECO:0000313" key="9">
    <source>
        <dbReference type="EnsemblProtists" id="PYU1_T000094"/>
    </source>
</evidence>
<feature type="compositionally biased region" description="Polar residues" evidence="7">
    <location>
        <begin position="397"/>
        <end position="406"/>
    </location>
</feature>
<dbReference type="InterPro" id="IPR050503">
    <property type="entry name" value="cAMP-dep_PK_reg_su-like"/>
</dbReference>
<dbReference type="PROSITE" id="PS50042">
    <property type="entry name" value="CNMP_BINDING_3"/>
    <property type="match status" value="2"/>
</dbReference>
<feature type="domain" description="Cyclic nucleotide-binding" evidence="8">
    <location>
        <begin position="332"/>
        <end position="498"/>
    </location>
</feature>
<dbReference type="PROSITE" id="PS50920">
    <property type="entry name" value="SOLCAR"/>
    <property type="match status" value="3"/>
</dbReference>
<dbReference type="PANTHER" id="PTHR11635">
    <property type="entry name" value="CAMP-DEPENDENT PROTEIN KINASE REGULATORY CHAIN"/>
    <property type="match status" value="1"/>
</dbReference>
<dbReference type="SUPFAM" id="SSF54001">
    <property type="entry name" value="Cysteine proteinases"/>
    <property type="match status" value="1"/>
</dbReference>
<dbReference type="InterPro" id="IPR038765">
    <property type="entry name" value="Papain-like_cys_pep_sf"/>
</dbReference>
<evidence type="ECO:0000256" key="1">
    <source>
        <dbReference type="ARBA" id="ARBA00004141"/>
    </source>
</evidence>
<dbReference type="InterPro" id="IPR018488">
    <property type="entry name" value="cNMP-bd_CS"/>
</dbReference>
<keyword evidence="3 6" id="KW-0812">Transmembrane</keyword>
<dbReference type="Proteomes" id="UP000019132">
    <property type="component" value="Unassembled WGS sequence"/>
</dbReference>
<evidence type="ECO:0000256" key="6">
    <source>
        <dbReference type="PROSITE-ProRule" id="PRU00282"/>
    </source>
</evidence>
<keyword evidence="5 6" id="KW-0472">Membrane</keyword>
<dbReference type="EnsemblProtists" id="PYU1_T000094">
    <property type="protein sequence ID" value="PYU1_T000094"/>
    <property type="gene ID" value="PYU1_G000094"/>
</dbReference>
<dbReference type="Gene3D" id="2.60.120.10">
    <property type="entry name" value="Jelly Rolls"/>
    <property type="match status" value="2"/>
</dbReference>
<evidence type="ECO:0000256" key="2">
    <source>
        <dbReference type="ARBA" id="ARBA00022448"/>
    </source>
</evidence>
<feature type="region of interest" description="Disordered" evidence="7">
    <location>
        <begin position="902"/>
        <end position="926"/>
    </location>
</feature>
<dbReference type="HOGENOM" id="CLU_262866_0_0_1"/>
<dbReference type="GO" id="GO:0005952">
    <property type="term" value="C:cAMP-dependent protein kinase complex"/>
    <property type="evidence" value="ECO:0007669"/>
    <property type="project" value="InterPro"/>
</dbReference>
<dbReference type="InterPro" id="IPR018490">
    <property type="entry name" value="cNMP-bd_dom_sf"/>
</dbReference>
<dbReference type="PRINTS" id="PR00926">
    <property type="entry name" value="MITOCARRIER"/>
</dbReference>
<reference evidence="9" key="3">
    <citation type="submission" date="2015-02" db="UniProtKB">
        <authorList>
            <consortium name="EnsemblProtists"/>
        </authorList>
    </citation>
    <scope>IDENTIFICATION</scope>
    <source>
        <strain evidence="9">DAOM BR144</strain>
    </source>
</reference>
<protein>
    <recommendedName>
        <fullName evidence="8">Cyclic nucleotide-binding domain-containing protein</fullName>
    </recommendedName>
</protein>
<dbReference type="PROSITE" id="PS00888">
    <property type="entry name" value="CNMP_BINDING_1"/>
    <property type="match status" value="1"/>
</dbReference>
<dbReference type="VEuPathDB" id="FungiDB:PYU1_G000094"/>
<dbReference type="SUPFAM" id="SSF51206">
    <property type="entry name" value="cAMP-binding domain-like"/>
    <property type="match status" value="2"/>
</dbReference>
<dbReference type="InterPro" id="IPR023395">
    <property type="entry name" value="MCP_dom_sf"/>
</dbReference>
<dbReference type="GO" id="GO:0030552">
    <property type="term" value="F:cAMP binding"/>
    <property type="evidence" value="ECO:0007669"/>
    <property type="project" value="TreeGrafter"/>
</dbReference>
<evidence type="ECO:0000259" key="8">
    <source>
        <dbReference type="PROSITE" id="PS50042"/>
    </source>
</evidence>
<reference evidence="10" key="2">
    <citation type="submission" date="2010-04" db="EMBL/GenBank/DDBJ databases">
        <authorList>
            <person name="Buell R."/>
            <person name="Hamilton J."/>
            <person name="Hostetler J."/>
        </authorList>
    </citation>
    <scope>NUCLEOTIDE SEQUENCE [LARGE SCALE GENOMIC DNA]</scope>
    <source>
        <strain evidence="10">DAOM:BR144</strain>
    </source>
</reference>
<evidence type="ECO:0000256" key="4">
    <source>
        <dbReference type="ARBA" id="ARBA00022737"/>
    </source>
</evidence>
<dbReference type="GO" id="GO:0055085">
    <property type="term" value="P:transmembrane transport"/>
    <property type="evidence" value="ECO:0007669"/>
    <property type="project" value="InterPro"/>
</dbReference>
<name>K3W553_GLOUD</name>
<dbReference type="GO" id="GO:0016020">
    <property type="term" value="C:membrane"/>
    <property type="evidence" value="ECO:0007669"/>
    <property type="project" value="UniProtKB-SubCell"/>
</dbReference>
<dbReference type="GO" id="GO:0005829">
    <property type="term" value="C:cytosol"/>
    <property type="evidence" value="ECO:0007669"/>
    <property type="project" value="TreeGrafter"/>
</dbReference>
<evidence type="ECO:0000313" key="10">
    <source>
        <dbReference type="Proteomes" id="UP000019132"/>
    </source>
</evidence>
<dbReference type="InterPro" id="IPR002067">
    <property type="entry name" value="MCP"/>
</dbReference>
<dbReference type="InParanoid" id="K3W553"/>
<dbReference type="Gene3D" id="3.90.1720.10">
    <property type="entry name" value="endopeptidase domain like (from Nostoc punctiforme)"/>
    <property type="match status" value="1"/>
</dbReference>
<feature type="repeat" description="Solcar" evidence="6">
    <location>
        <begin position="1046"/>
        <end position="1135"/>
    </location>
</feature>
<keyword evidence="10" id="KW-1185">Reference proteome</keyword>
<dbReference type="STRING" id="431595.K3W553"/>
<dbReference type="InterPro" id="IPR018108">
    <property type="entry name" value="MCP_transmembrane"/>
</dbReference>
<dbReference type="CDD" id="cd00038">
    <property type="entry name" value="CAP_ED"/>
    <property type="match status" value="2"/>
</dbReference>
<proteinExistence type="predicted"/>
<reference evidence="10" key="1">
    <citation type="journal article" date="2010" name="Genome Biol.">
        <title>Genome sequence of the necrotrophic plant pathogen Pythium ultimum reveals original pathogenicity mechanisms and effector repertoire.</title>
        <authorList>
            <person name="Levesque C.A."/>
            <person name="Brouwer H."/>
            <person name="Cano L."/>
            <person name="Hamilton J.P."/>
            <person name="Holt C."/>
            <person name="Huitema E."/>
            <person name="Raffaele S."/>
            <person name="Robideau G.P."/>
            <person name="Thines M."/>
            <person name="Win J."/>
            <person name="Zerillo M.M."/>
            <person name="Beakes G.W."/>
            <person name="Boore J.L."/>
            <person name="Busam D."/>
            <person name="Dumas B."/>
            <person name="Ferriera S."/>
            <person name="Fuerstenberg S.I."/>
            <person name="Gachon C.M."/>
            <person name="Gaulin E."/>
            <person name="Govers F."/>
            <person name="Grenville-Briggs L."/>
            <person name="Horner N."/>
            <person name="Hostetler J."/>
            <person name="Jiang R.H."/>
            <person name="Johnson J."/>
            <person name="Krajaejun T."/>
            <person name="Lin H."/>
            <person name="Meijer H.J."/>
            <person name="Moore B."/>
            <person name="Morris P."/>
            <person name="Phuntmart V."/>
            <person name="Puiu D."/>
            <person name="Shetty J."/>
            <person name="Stajich J.E."/>
            <person name="Tripathy S."/>
            <person name="Wawra S."/>
            <person name="van West P."/>
            <person name="Whitty B.R."/>
            <person name="Coutinho P.M."/>
            <person name="Henrissat B."/>
            <person name="Martin F."/>
            <person name="Thomas P.D."/>
            <person name="Tyler B.M."/>
            <person name="De Vries R.P."/>
            <person name="Kamoun S."/>
            <person name="Yandell M."/>
            <person name="Tisserat N."/>
            <person name="Buell C.R."/>
        </authorList>
    </citation>
    <scope>NUCLEOTIDE SEQUENCE</scope>
    <source>
        <strain evidence="10">DAOM:BR144</strain>
    </source>
</reference>
<feature type="domain" description="Cyclic nucleotide-binding" evidence="8">
    <location>
        <begin position="523"/>
        <end position="627"/>
    </location>
</feature>
<dbReference type="Pfam" id="PF00027">
    <property type="entry name" value="cNMP_binding"/>
    <property type="match status" value="1"/>
</dbReference>
<dbReference type="EMBL" id="GL376636">
    <property type="status" value="NOT_ANNOTATED_CDS"/>
    <property type="molecule type" value="Genomic_DNA"/>
</dbReference>
<accession>K3W553</accession>
<feature type="repeat" description="Solcar" evidence="6">
    <location>
        <begin position="1155"/>
        <end position="1250"/>
    </location>
</feature>
<dbReference type="SUPFAM" id="SSF103506">
    <property type="entry name" value="Mitochondrial carrier"/>
    <property type="match status" value="1"/>
</dbReference>
<comment type="subcellular location">
    <subcellularLocation>
        <location evidence="1">Membrane</location>
        <topology evidence="1">Multi-pass membrane protein</topology>
    </subcellularLocation>
</comment>
<evidence type="ECO:0000256" key="7">
    <source>
        <dbReference type="SAM" id="MobiDB-lite"/>
    </source>
</evidence>
<dbReference type="GO" id="GO:0034236">
    <property type="term" value="F:protein kinase A catalytic subunit binding"/>
    <property type="evidence" value="ECO:0007669"/>
    <property type="project" value="TreeGrafter"/>
</dbReference>
<dbReference type="InterPro" id="IPR000595">
    <property type="entry name" value="cNMP-bd_dom"/>
</dbReference>
<evidence type="ECO:0000256" key="3">
    <source>
        <dbReference type="ARBA" id="ARBA00022692"/>
    </source>
</evidence>
<evidence type="ECO:0000256" key="5">
    <source>
        <dbReference type="ARBA" id="ARBA00023136"/>
    </source>
</evidence>
<dbReference type="AlphaFoldDB" id="K3W553"/>
<feature type="repeat" description="Solcar" evidence="6">
    <location>
        <begin position="932"/>
        <end position="1024"/>
    </location>
</feature>